<proteinExistence type="predicted"/>
<accession>A0A9Q0JII3</accession>
<keyword evidence="3" id="KW-1185">Reference proteome</keyword>
<dbReference type="Proteomes" id="UP001141552">
    <property type="component" value="Unassembled WGS sequence"/>
</dbReference>
<keyword evidence="1" id="KW-0472">Membrane</keyword>
<reference evidence="2" key="2">
    <citation type="journal article" date="2023" name="Plants (Basel)">
        <title>Annotation of the Turnera subulata (Passifloraceae) Draft Genome Reveals the S-Locus Evolved after the Divergence of Turneroideae from Passifloroideae in a Stepwise Manner.</title>
        <authorList>
            <person name="Henning P.M."/>
            <person name="Roalson E.H."/>
            <person name="Mir W."/>
            <person name="McCubbin A.G."/>
            <person name="Shore J.S."/>
        </authorList>
    </citation>
    <scope>NUCLEOTIDE SEQUENCE</scope>
    <source>
        <strain evidence="2">F60SS</strain>
    </source>
</reference>
<protein>
    <submittedName>
        <fullName evidence="2">Uncharacterized protein</fullName>
    </submittedName>
</protein>
<organism evidence="2 3">
    <name type="scientific">Turnera subulata</name>
    <dbReference type="NCBI Taxonomy" id="218843"/>
    <lineage>
        <taxon>Eukaryota</taxon>
        <taxon>Viridiplantae</taxon>
        <taxon>Streptophyta</taxon>
        <taxon>Embryophyta</taxon>
        <taxon>Tracheophyta</taxon>
        <taxon>Spermatophyta</taxon>
        <taxon>Magnoliopsida</taxon>
        <taxon>eudicotyledons</taxon>
        <taxon>Gunneridae</taxon>
        <taxon>Pentapetalae</taxon>
        <taxon>rosids</taxon>
        <taxon>fabids</taxon>
        <taxon>Malpighiales</taxon>
        <taxon>Passifloraceae</taxon>
        <taxon>Turnera</taxon>
    </lineage>
</organism>
<reference evidence="2" key="1">
    <citation type="submission" date="2022-02" db="EMBL/GenBank/DDBJ databases">
        <authorList>
            <person name="Henning P.M."/>
            <person name="McCubbin A.G."/>
            <person name="Shore J.S."/>
        </authorList>
    </citation>
    <scope>NUCLEOTIDE SEQUENCE</scope>
    <source>
        <strain evidence="2">F60SS</strain>
        <tissue evidence="2">Leaves</tissue>
    </source>
</reference>
<evidence type="ECO:0000313" key="3">
    <source>
        <dbReference type="Proteomes" id="UP001141552"/>
    </source>
</evidence>
<feature type="transmembrane region" description="Helical" evidence="1">
    <location>
        <begin position="20"/>
        <end position="38"/>
    </location>
</feature>
<evidence type="ECO:0000313" key="2">
    <source>
        <dbReference type="EMBL" id="KAJ4843043.1"/>
    </source>
</evidence>
<sequence>MGRVPHIQLGVGDPRLIRDIFVAIALGICAGTYWKVSYHWPASRASRELHARIDKGEITTVVPE</sequence>
<keyword evidence="1" id="KW-0812">Transmembrane</keyword>
<comment type="caution">
    <text evidence="2">The sequence shown here is derived from an EMBL/GenBank/DDBJ whole genome shotgun (WGS) entry which is preliminary data.</text>
</comment>
<evidence type="ECO:0000256" key="1">
    <source>
        <dbReference type="SAM" id="Phobius"/>
    </source>
</evidence>
<name>A0A9Q0JII3_9ROSI</name>
<keyword evidence="1" id="KW-1133">Transmembrane helix</keyword>
<dbReference type="AlphaFoldDB" id="A0A9Q0JII3"/>
<dbReference type="EMBL" id="JAKUCV010002326">
    <property type="protein sequence ID" value="KAJ4843043.1"/>
    <property type="molecule type" value="Genomic_DNA"/>
</dbReference>
<gene>
    <name evidence="2" type="ORF">Tsubulata_037512</name>
</gene>